<sequence length="263" mass="28436">MSPDRLGDEKVAAALGAAVRVIVPTLTLLAERDPFGIKKRTFRTASDTDTRLDQALDAVAWVFDATDVPGTEAWSTMSLDKRTSWWVNRVGALGTIAVAFPGFFGVLARRLPLQDILGFSNQAMVIVAVARECGVTDHDELVRLLAAVLCKRNLPSRAVDEAKAAGRPDAGRKSLETRTAEAATEDRPRSPSAVLSALWSVTKILRGIADELDKRPDARTVYRWLGNVPVVGAVAGYFGERGALSRAVKLARKWIRTEGLSAA</sequence>
<dbReference type="Proteomes" id="UP000654257">
    <property type="component" value="Unassembled WGS sequence"/>
</dbReference>
<comment type="caution">
    <text evidence="3">The sequence shown here is derived from an EMBL/GenBank/DDBJ whole genome shotgun (WGS) entry which is preliminary data.</text>
</comment>
<keyword evidence="2" id="KW-1133">Transmembrane helix</keyword>
<keyword evidence="2" id="KW-0812">Transmembrane</keyword>
<organism evidence="3 4">
    <name type="scientific">Rhodococcoides trifolii</name>
    <dbReference type="NCBI Taxonomy" id="908250"/>
    <lineage>
        <taxon>Bacteria</taxon>
        <taxon>Bacillati</taxon>
        <taxon>Actinomycetota</taxon>
        <taxon>Actinomycetes</taxon>
        <taxon>Mycobacteriales</taxon>
        <taxon>Nocardiaceae</taxon>
        <taxon>Rhodococcoides</taxon>
    </lineage>
</organism>
<reference evidence="3" key="1">
    <citation type="journal article" date="2014" name="Int. J. Syst. Evol. Microbiol.">
        <title>Complete genome sequence of Corynebacterium casei LMG S-19264T (=DSM 44701T), isolated from a smear-ripened cheese.</title>
        <authorList>
            <consortium name="US DOE Joint Genome Institute (JGI-PGF)"/>
            <person name="Walter F."/>
            <person name="Albersmeier A."/>
            <person name="Kalinowski J."/>
            <person name="Ruckert C."/>
        </authorList>
    </citation>
    <scope>NUCLEOTIDE SEQUENCE</scope>
    <source>
        <strain evidence="3">CCM 7905</strain>
    </source>
</reference>
<dbReference type="AlphaFoldDB" id="A0A917FZ80"/>
<protein>
    <submittedName>
        <fullName evidence="3">Uncharacterized protein</fullName>
    </submittedName>
</protein>
<gene>
    <name evidence="3" type="ORF">GCM10007304_31210</name>
</gene>
<name>A0A917FZ80_9NOCA</name>
<evidence type="ECO:0000313" key="4">
    <source>
        <dbReference type="Proteomes" id="UP000654257"/>
    </source>
</evidence>
<dbReference type="EMBL" id="BMCU01000003">
    <property type="protein sequence ID" value="GGG14915.1"/>
    <property type="molecule type" value="Genomic_DNA"/>
</dbReference>
<proteinExistence type="predicted"/>
<feature type="region of interest" description="Disordered" evidence="1">
    <location>
        <begin position="161"/>
        <end position="189"/>
    </location>
</feature>
<reference evidence="3" key="2">
    <citation type="submission" date="2020-09" db="EMBL/GenBank/DDBJ databases">
        <authorList>
            <person name="Sun Q."/>
            <person name="Sedlacek I."/>
        </authorList>
    </citation>
    <scope>NUCLEOTIDE SEQUENCE</scope>
    <source>
        <strain evidence="3">CCM 7905</strain>
    </source>
</reference>
<evidence type="ECO:0000313" key="3">
    <source>
        <dbReference type="EMBL" id="GGG14915.1"/>
    </source>
</evidence>
<dbReference type="RefSeq" id="WP_188545752.1">
    <property type="nucleotide sequence ID" value="NZ_BMCU01000003.1"/>
</dbReference>
<keyword evidence="4" id="KW-1185">Reference proteome</keyword>
<feature type="transmembrane region" description="Helical" evidence="2">
    <location>
        <begin position="86"/>
        <end position="107"/>
    </location>
</feature>
<keyword evidence="2" id="KW-0472">Membrane</keyword>
<accession>A0A917FZ80</accession>
<evidence type="ECO:0000256" key="1">
    <source>
        <dbReference type="SAM" id="MobiDB-lite"/>
    </source>
</evidence>
<evidence type="ECO:0000256" key="2">
    <source>
        <dbReference type="SAM" id="Phobius"/>
    </source>
</evidence>